<keyword evidence="1" id="KW-0812">Transmembrane</keyword>
<name>A0ABV2ATP4_9EUKA</name>
<sequence length="117" mass="13524">KIFYEQMKVLRDSYNEGDNILIGNVTMTVGILCFSFPSKSGYFLHHFAKEFLKALERYPFSREKTIAIKGVLMTANKSPKTFLFCFGTFCKAVILFGIKDFEIKNAVLQVINMYRIQ</sequence>
<dbReference type="EMBL" id="JBDODL010003564">
    <property type="protein sequence ID" value="MES1922747.1"/>
    <property type="molecule type" value="Genomic_DNA"/>
</dbReference>
<dbReference type="InterPro" id="IPR011989">
    <property type="entry name" value="ARM-like"/>
</dbReference>
<accession>A0ABV2ATP4</accession>
<keyword evidence="1" id="KW-1133">Transmembrane helix</keyword>
<feature type="non-terminal residue" evidence="2">
    <location>
        <position position="1"/>
    </location>
</feature>
<dbReference type="Proteomes" id="UP001439008">
    <property type="component" value="Unassembled WGS sequence"/>
</dbReference>
<gene>
    <name evidence="2" type="ORF">MHBO_004270</name>
</gene>
<comment type="caution">
    <text evidence="2">The sequence shown here is derived from an EMBL/GenBank/DDBJ whole genome shotgun (WGS) entry which is preliminary data.</text>
</comment>
<reference evidence="2 3" key="1">
    <citation type="journal article" date="2024" name="BMC Biol.">
        <title>Comparative genomics of Ascetosporea gives new insight into the evolutionary basis for animal parasitism in Rhizaria.</title>
        <authorList>
            <person name="Hiltunen Thoren M."/>
            <person name="Onut-Brannstrom I."/>
            <person name="Alfjorden A."/>
            <person name="Peckova H."/>
            <person name="Swords F."/>
            <person name="Hooper C."/>
            <person name="Holzer A.S."/>
            <person name="Bass D."/>
            <person name="Burki F."/>
        </authorList>
    </citation>
    <scope>NUCLEOTIDE SEQUENCE [LARGE SCALE GENOMIC DNA]</scope>
    <source>
        <strain evidence="2">20-A016</strain>
    </source>
</reference>
<organism evidence="2 3">
    <name type="scientific">Bonamia ostreae</name>
    <dbReference type="NCBI Taxonomy" id="126728"/>
    <lineage>
        <taxon>Eukaryota</taxon>
        <taxon>Sar</taxon>
        <taxon>Rhizaria</taxon>
        <taxon>Endomyxa</taxon>
        <taxon>Ascetosporea</taxon>
        <taxon>Haplosporida</taxon>
        <taxon>Bonamia</taxon>
    </lineage>
</organism>
<evidence type="ECO:0000256" key="1">
    <source>
        <dbReference type="SAM" id="Phobius"/>
    </source>
</evidence>
<dbReference type="Gene3D" id="1.25.10.10">
    <property type="entry name" value="Leucine-rich Repeat Variant"/>
    <property type="match status" value="1"/>
</dbReference>
<protein>
    <submittedName>
        <fullName evidence="2">Uncharacterized protein</fullName>
    </submittedName>
</protein>
<feature type="transmembrane region" description="Helical" evidence="1">
    <location>
        <begin position="81"/>
        <end position="98"/>
    </location>
</feature>
<keyword evidence="1" id="KW-0472">Membrane</keyword>
<feature type="non-terminal residue" evidence="2">
    <location>
        <position position="117"/>
    </location>
</feature>
<keyword evidence="3" id="KW-1185">Reference proteome</keyword>
<feature type="transmembrane region" description="Helical" evidence="1">
    <location>
        <begin position="20"/>
        <end position="37"/>
    </location>
</feature>
<evidence type="ECO:0000313" key="3">
    <source>
        <dbReference type="Proteomes" id="UP001439008"/>
    </source>
</evidence>
<evidence type="ECO:0000313" key="2">
    <source>
        <dbReference type="EMBL" id="MES1922747.1"/>
    </source>
</evidence>
<proteinExistence type="predicted"/>